<dbReference type="ZFIN" id="ZDB-GENE-070424-116">
    <property type="gene designation" value="si:ch211-114l13.9"/>
</dbReference>
<keyword evidence="4" id="KW-1185">Reference proteome</keyword>
<organism evidence="3">
    <name type="scientific">Danio rerio</name>
    <name type="common">Zebrafish</name>
    <name type="synonym">Brachydanio rerio</name>
    <dbReference type="NCBI Taxonomy" id="7955"/>
    <lineage>
        <taxon>Eukaryota</taxon>
        <taxon>Metazoa</taxon>
        <taxon>Chordata</taxon>
        <taxon>Craniata</taxon>
        <taxon>Vertebrata</taxon>
        <taxon>Euteleostomi</taxon>
        <taxon>Actinopterygii</taxon>
        <taxon>Neopterygii</taxon>
        <taxon>Teleostei</taxon>
        <taxon>Ostariophysi</taxon>
        <taxon>Cypriniformes</taxon>
        <taxon>Danionidae</taxon>
        <taxon>Danioninae</taxon>
        <taxon>Danio</taxon>
    </lineage>
</organism>
<dbReference type="AGR" id="ZFIN:ZDB-GENE-070424-116"/>
<dbReference type="RefSeq" id="NP_001104231.1">
    <property type="nucleotide sequence ID" value="NM_001110761.1"/>
</dbReference>
<dbReference type="EMBL" id="BX469930">
    <property type="status" value="NOT_ANNOTATED_CDS"/>
    <property type="molecule type" value="Genomic_DNA"/>
</dbReference>
<dbReference type="InterPro" id="IPR011029">
    <property type="entry name" value="DEATH-like_dom_sf"/>
</dbReference>
<name>A5PMF8_DANRE</name>
<dbReference type="Gene3D" id="1.10.533.10">
    <property type="entry name" value="Death Domain, Fas"/>
    <property type="match status" value="1"/>
</dbReference>
<dbReference type="GeneTree" id="ENSGT01060000249475"/>
<dbReference type="SMART" id="SM01289">
    <property type="entry name" value="PYRIN"/>
    <property type="match status" value="1"/>
</dbReference>
<evidence type="ECO:0000313" key="4">
    <source>
        <dbReference type="Proteomes" id="UP000000437"/>
    </source>
</evidence>
<evidence type="ECO:0000313" key="3">
    <source>
        <dbReference type="Ensembl" id="ENSDARP00000119259"/>
    </source>
</evidence>
<reference evidence="5" key="4">
    <citation type="journal article" date="2016" name="BMC Genomics">
        <title>Gene evolution and gene expression after whole genome duplication in fish: the PhyloFish database.</title>
        <authorList>
            <person name="Pasquier J."/>
            <person name="Cabau C."/>
            <person name="Nguyen T."/>
            <person name="Jouanno E."/>
            <person name="Severac D."/>
            <person name="Braasch I."/>
            <person name="Journot L."/>
            <person name="Pontarotti P."/>
            <person name="Klopp C."/>
            <person name="Postlethwait J.H."/>
            <person name="Guiguen Y."/>
            <person name="Bobe J."/>
        </authorList>
    </citation>
    <scope>NUCLEOTIDE SEQUENCE</scope>
    <source>
        <strain evidence="5">Tuebingen</strain>
    </source>
</reference>
<dbReference type="CDD" id="cd08321">
    <property type="entry name" value="Pyrin_ASC-like"/>
    <property type="match status" value="1"/>
</dbReference>
<dbReference type="Pfam" id="PF02758">
    <property type="entry name" value="PYRIN"/>
    <property type="match status" value="1"/>
</dbReference>
<dbReference type="PROSITE" id="PS50824">
    <property type="entry name" value="DAPIN"/>
    <property type="match status" value="1"/>
</dbReference>
<dbReference type="Proteomes" id="UP000000437">
    <property type="component" value="Chromosome 1"/>
</dbReference>
<reference evidence="5 6" key="5">
    <citation type="submission" date="2025-04" db="UniProtKB">
        <authorList>
            <consortium name="RefSeq"/>
        </authorList>
    </citation>
    <scope>IDENTIFICATION</scope>
    <source>
        <strain evidence="5 6">Tuebingen</strain>
    </source>
</reference>
<dbReference type="Ensembl" id="ENSDART00000163761.2">
    <property type="protein sequence ID" value="ENSDARP00000140418.1"/>
    <property type="gene ID" value="ENSDARG00000092894.4"/>
</dbReference>
<feature type="region of interest" description="Disordered" evidence="1">
    <location>
        <begin position="94"/>
        <end position="116"/>
    </location>
</feature>
<dbReference type="SUPFAM" id="SSF47986">
    <property type="entry name" value="DEATH domain"/>
    <property type="match status" value="1"/>
</dbReference>
<feature type="compositionally biased region" description="Low complexity" evidence="1">
    <location>
        <begin position="94"/>
        <end position="103"/>
    </location>
</feature>
<reference evidence="3 4" key="1">
    <citation type="journal article" date="2013" name="Nature">
        <title>The zebrafish reference genome sequence and its relationship to the human genome.</title>
        <authorList>
            <consortium name="Genome Reference Consortium Zebrafish"/>
            <person name="Howe K."/>
            <person name="Clark M.D."/>
            <person name="Torroja C.F."/>
            <person name="Torrance J."/>
            <person name="Berthelot C."/>
            <person name="Muffato M."/>
            <person name="Collins J.E."/>
            <person name="Humphray S."/>
            <person name="McLaren K."/>
            <person name="Matthews L."/>
            <person name="McLaren S."/>
            <person name="Sealy I."/>
            <person name="Caccamo M."/>
            <person name="Churcher C."/>
            <person name="Scott C."/>
            <person name="Barrett J.C."/>
            <person name="Koch R."/>
            <person name="Rauch G.J."/>
            <person name="White S."/>
            <person name="Chow W."/>
            <person name="Kilian B."/>
            <person name="Quintais L.T."/>
            <person name="Guerra-Assuncao J.A."/>
            <person name="Zhou Y."/>
            <person name="Gu Y."/>
            <person name="Yen J."/>
            <person name="Vogel J.H."/>
            <person name="Eyre T."/>
            <person name="Redmond S."/>
            <person name="Banerjee R."/>
            <person name="Chi J."/>
            <person name="Fu B."/>
            <person name="Langley E."/>
            <person name="Maguire S.F."/>
            <person name="Laird G.K."/>
            <person name="Lloyd D."/>
            <person name="Kenyon E."/>
            <person name="Donaldson S."/>
            <person name="Sehra H."/>
            <person name="Almeida-King J."/>
            <person name="Loveland J."/>
            <person name="Trevanion S."/>
            <person name="Jones M."/>
            <person name="Quail M."/>
            <person name="Willey D."/>
            <person name="Hunt A."/>
            <person name="Burton J."/>
            <person name="Sims S."/>
            <person name="McLay K."/>
            <person name="Plumb B."/>
            <person name="Davis J."/>
            <person name="Clee C."/>
            <person name="Oliver K."/>
            <person name="Clark R."/>
            <person name="Riddle C."/>
            <person name="Elliot D."/>
            <person name="Eliott D."/>
            <person name="Threadgold G."/>
            <person name="Harden G."/>
            <person name="Ware D."/>
            <person name="Begum S."/>
            <person name="Mortimore B."/>
            <person name="Mortimer B."/>
            <person name="Kerry G."/>
            <person name="Heath P."/>
            <person name="Phillimore B."/>
            <person name="Tracey A."/>
            <person name="Corby N."/>
            <person name="Dunn M."/>
            <person name="Johnson C."/>
            <person name="Wood J."/>
            <person name="Clark S."/>
            <person name="Pelan S."/>
            <person name="Griffiths G."/>
            <person name="Smith M."/>
            <person name="Glithero R."/>
            <person name="Howden P."/>
            <person name="Barker N."/>
            <person name="Lloyd C."/>
            <person name="Stevens C."/>
            <person name="Harley J."/>
            <person name="Holt K."/>
            <person name="Panagiotidis G."/>
            <person name="Lovell J."/>
            <person name="Beasley H."/>
            <person name="Henderson C."/>
            <person name="Gordon D."/>
            <person name="Auger K."/>
            <person name="Wright D."/>
            <person name="Collins J."/>
            <person name="Raisen C."/>
            <person name="Dyer L."/>
            <person name="Leung K."/>
            <person name="Robertson L."/>
            <person name="Ambridge K."/>
            <person name="Leongamornlert D."/>
            <person name="McGuire S."/>
            <person name="Gilderthorp R."/>
            <person name="Griffiths C."/>
            <person name="Manthravadi D."/>
            <person name="Nichol S."/>
            <person name="Barker G."/>
            <person name="Whitehead S."/>
            <person name="Kay M."/>
            <person name="Brown J."/>
            <person name="Murnane C."/>
            <person name="Gray E."/>
            <person name="Humphries M."/>
            <person name="Sycamore N."/>
            <person name="Barker D."/>
            <person name="Saunders D."/>
            <person name="Wallis J."/>
            <person name="Babbage A."/>
            <person name="Hammond S."/>
            <person name="Mashreghi-Mohammadi M."/>
            <person name="Barr L."/>
            <person name="Martin S."/>
            <person name="Wray P."/>
            <person name="Ellington A."/>
            <person name="Matthews N."/>
            <person name="Ellwood M."/>
            <person name="Woodmansey R."/>
            <person name="Clark G."/>
            <person name="Cooper J."/>
            <person name="Cooper J."/>
            <person name="Tromans A."/>
            <person name="Grafham D."/>
            <person name="Skuce C."/>
            <person name="Pandian R."/>
            <person name="Andrews R."/>
            <person name="Harrison E."/>
            <person name="Kimberley A."/>
            <person name="Garnett J."/>
            <person name="Fosker N."/>
            <person name="Hall R."/>
            <person name="Garner P."/>
            <person name="Kelly D."/>
            <person name="Bird C."/>
            <person name="Palmer S."/>
            <person name="Gehring I."/>
            <person name="Berger A."/>
            <person name="Dooley C.M."/>
            <person name="Ersan-Urun Z."/>
            <person name="Eser C."/>
            <person name="Geiger H."/>
            <person name="Geisler M."/>
            <person name="Karotki L."/>
            <person name="Kirn A."/>
            <person name="Konantz J."/>
            <person name="Konantz M."/>
            <person name="Oberlander M."/>
            <person name="Rudolph-Geiger S."/>
            <person name="Teucke M."/>
            <person name="Lanz C."/>
            <person name="Raddatz G."/>
            <person name="Osoegawa K."/>
            <person name="Zhu B."/>
            <person name="Rapp A."/>
            <person name="Widaa S."/>
            <person name="Langford C."/>
            <person name="Yang F."/>
            <person name="Schuster S.C."/>
            <person name="Carter N.P."/>
            <person name="Harrow J."/>
            <person name="Ning Z."/>
            <person name="Herrero J."/>
            <person name="Searle S.M."/>
            <person name="Enright A."/>
            <person name="Geisler R."/>
            <person name="Plasterk R.H."/>
            <person name="Lee C."/>
            <person name="Westerfield M."/>
            <person name="de Jong P.J."/>
            <person name="Zon L.I."/>
            <person name="Postlethwait J.H."/>
            <person name="Nusslein-Volhard C."/>
            <person name="Hubbard T.J."/>
            <person name="Roest Crollius H."/>
            <person name="Rogers J."/>
            <person name="Stemple D.L."/>
        </authorList>
    </citation>
    <scope>NUCLEOTIDE SEQUENCE [LARGE SCALE GENOMIC DNA]</scope>
    <source>
        <strain evidence="3">Tuebingen</strain>
    </source>
</reference>
<dbReference type="Bgee" id="ENSDARG00000092894">
    <property type="expression patterns" value="Expressed in intestine and 14 other cell types or tissues"/>
</dbReference>
<evidence type="ECO:0000313" key="6">
    <source>
        <dbReference type="RefSeq" id="XP_005160263.1"/>
    </source>
</evidence>
<dbReference type="RefSeq" id="XP_005160263.1">
    <property type="nucleotide sequence ID" value="XM_005160206.4"/>
</dbReference>
<dbReference type="OrthoDB" id="10058437at2759"/>
<sequence length="145" mass="15722">MASTKTEILDVLDELREREFKDFKWRLSNKETLENSIPRGKLENADRQDVVDYMEQHFGTSEAGKVAVRLLHSMNQNNLAEQLKKTLAVVSKVSDVDSGSSSSRGNPPTAPSPAAGVVMNLNASGGNIKAPVIHNSVINGSVNFG</sequence>
<evidence type="ECO:0000256" key="1">
    <source>
        <dbReference type="SAM" id="MobiDB-lite"/>
    </source>
</evidence>
<accession>A5PMF8</accession>
<reference evidence="5" key="3">
    <citation type="journal article" date="2015" name="Nat. Commun.">
        <title>RFX transcription factors are essential for hearing in mice.</title>
        <authorList>
            <person name="Elkon R."/>
            <person name="Milon B."/>
            <person name="Morrison L."/>
            <person name="Shah M."/>
            <person name="Vijayakumar S."/>
            <person name="Racherla M."/>
            <person name="Leitch C.C."/>
            <person name="Silipino L."/>
            <person name="Hadi S."/>
            <person name="Weiss-Gayet M."/>
            <person name="Barras E."/>
            <person name="Schmid C.D."/>
            <person name="Ait-Lounis A."/>
            <person name="Barnes A."/>
            <person name="Song Y."/>
            <person name="Eisenman D.J."/>
            <person name="Eliyahu E."/>
            <person name="Frolenkov G.I."/>
            <person name="Strome S.E."/>
            <person name="Durand B."/>
            <person name="Zaghloul N.A."/>
            <person name="Jones S.M."/>
            <person name="Reith W."/>
            <person name="Hertzano R."/>
        </authorList>
    </citation>
    <scope>NUCLEOTIDE SEQUENCE</scope>
    <source>
        <strain evidence="5">Tuebingen</strain>
    </source>
</reference>
<protein>
    <submittedName>
        <fullName evidence="3">Si:ch211-114l13.9</fullName>
    </submittedName>
    <submittedName>
        <fullName evidence="5">Uncharacterized protein LOC796649</fullName>
    </submittedName>
    <submittedName>
        <fullName evidence="6">Uncharacterized protein isoform X1</fullName>
    </submittedName>
</protein>
<evidence type="ECO:0000259" key="2">
    <source>
        <dbReference type="PROSITE" id="PS50824"/>
    </source>
</evidence>
<dbReference type="AlphaFoldDB" id="A5PMF8"/>
<dbReference type="GeneID" id="796649"/>
<feature type="domain" description="Pyrin" evidence="2">
    <location>
        <begin position="1"/>
        <end position="89"/>
    </location>
</feature>
<dbReference type="KEGG" id="dre:796649"/>
<evidence type="ECO:0000313" key="7">
    <source>
        <dbReference type="ZFIN" id="ZDB-GENE-070424-116"/>
    </source>
</evidence>
<dbReference type="InterPro" id="IPR004020">
    <property type="entry name" value="DAPIN"/>
</dbReference>
<gene>
    <name evidence="3 5 6 7" type="primary">si:ch211-114l13.9</name>
</gene>
<dbReference type="SMR" id="A5PMF8"/>
<evidence type="ECO:0000313" key="5">
    <source>
        <dbReference type="RefSeq" id="NP_001104231.1"/>
    </source>
</evidence>
<dbReference type="HOGENOM" id="CLU_1786226_0_0_1"/>
<dbReference type="PaxDb" id="7955-ENSDARP00000119259"/>
<proteinExistence type="predicted"/>
<reference evidence="3" key="2">
    <citation type="submission" date="2013-08" db="UniProtKB">
        <authorList>
            <consortium name="Ensembl"/>
        </authorList>
    </citation>
    <scope>IDENTIFICATION</scope>
    <source>
        <strain evidence="3">Tuebingen</strain>
    </source>
</reference>
<accession>A0A8M1NFH1</accession>
<dbReference type="Ensembl" id="ENSDART00000140390.4">
    <property type="protein sequence ID" value="ENSDARP00000119259.2"/>
    <property type="gene ID" value="ENSDARG00000092894.4"/>
</dbReference>